<proteinExistence type="inferred from homology"/>
<evidence type="ECO:0000256" key="8">
    <source>
        <dbReference type="ARBA" id="ARBA00023211"/>
    </source>
</evidence>
<sequence length="312" mass="34994">MQDSVIALPHFLKIPIEMLMRDHEGMNPSLTHIPCHFFGVYDGHGGSQVAEYCRDRIHFALAEEIERIKVKLCNSELSESRQVQWKKVFTNCFLRVVDEVAGKISSRPSTGSSDNVLEAVVPESIGSTAVVALVCSSHIIVSNCGNSRVVLLRGKESMHLSVDHRPEREDEYARIEKTGGKVVQWQGARSSFGVLNTSRSIGDEYLEPYVRPDPEVMFMPRAREDECLILASDGLWDVMSNQEACDFARKRILAWHKKNGALPLAERGVGEDHACQAAADYLSKLALQKRSKDNVSIIVVDLKFHRKFKTKS</sequence>
<dbReference type="PANTHER" id="PTHR47992">
    <property type="entry name" value="PROTEIN PHOSPHATASE"/>
    <property type="match status" value="1"/>
</dbReference>
<dbReference type="CDD" id="cd00143">
    <property type="entry name" value="PP2Cc"/>
    <property type="match status" value="1"/>
</dbReference>
<name>A0ABM0X1M2_CAMSA</name>
<reference evidence="11" key="1">
    <citation type="journal article" date="2014" name="Nat. Commun.">
        <title>The emerging biofuel crop Camelina sativa retains a highly undifferentiated hexaploid genome structure.</title>
        <authorList>
            <person name="Kagale S."/>
            <person name="Koh C."/>
            <person name="Nixon J."/>
            <person name="Bollina V."/>
            <person name="Clarke W.E."/>
            <person name="Tuteja R."/>
            <person name="Spillane C."/>
            <person name="Robinson S.J."/>
            <person name="Links M.G."/>
            <person name="Clarke C."/>
            <person name="Higgins E.E."/>
            <person name="Huebert T."/>
            <person name="Sharpe A.G."/>
            <person name="Parkin I.A."/>
        </authorList>
    </citation>
    <scope>NUCLEOTIDE SEQUENCE [LARGE SCALE GENOMIC DNA]</scope>
    <source>
        <strain evidence="11">cv. DH55</strain>
    </source>
</reference>
<dbReference type="InterPro" id="IPR036457">
    <property type="entry name" value="PPM-type-like_dom_sf"/>
</dbReference>
<dbReference type="EC" id="3.1.3.16" evidence="3"/>
<dbReference type="SMART" id="SM00332">
    <property type="entry name" value="PP2Cc"/>
    <property type="match status" value="1"/>
</dbReference>
<comment type="cofactor">
    <cofactor evidence="1">
        <name>Mn(2+)</name>
        <dbReference type="ChEBI" id="CHEBI:29035"/>
    </cofactor>
</comment>
<keyword evidence="8" id="KW-0464">Manganese</keyword>
<dbReference type="GeneID" id="104758150"/>
<keyword evidence="7 9" id="KW-0904">Protein phosphatase</keyword>
<evidence type="ECO:0000256" key="4">
    <source>
        <dbReference type="ARBA" id="ARBA00022723"/>
    </source>
</evidence>
<evidence type="ECO:0000256" key="5">
    <source>
        <dbReference type="ARBA" id="ARBA00022801"/>
    </source>
</evidence>
<evidence type="ECO:0000259" key="10">
    <source>
        <dbReference type="PROSITE" id="PS51746"/>
    </source>
</evidence>
<dbReference type="Gene3D" id="3.60.40.10">
    <property type="entry name" value="PPM-type phosphatase domain"/>
    <property type="match status" value="1"/>
</dbReference>
<accession>A0ABM0X1M2</accession>
<evidence type="ECO:0000256" key="6">
    <source>
        <dbReference type="ARBA" id="ARBA00022842"/>
    </source>
</evidence>
<keyword evidence="6" id="KW-0460">Magnesium</keyword>
<dbReference type="InterPro" id="IPR000222">
    <property type="entry name" value="PP2C_BS"/>
</dbReference>
<dbReference type="InterPro" id="IPR001932">
    <property type="entry name" value="PPM-type_phosphatase-like_dom"/>
</dbReference>
<dbReference type="PROSITE" id="PS51746">
    <property type="entry name" value="PPM_2"/>
    <property type="match status" value="1"/>
</dbReference>
<dbReference type="InterPro" id="IPR015655">
    <property type="entry name" value="PP2C"/>
</dbReference>
<comment type="cofactor">
    <cofactor evidence="2">
        <name>Mg(2+)</name>
        <dbReference type="ChEBI" id="CHEBI:18420"/>
    </cofactor>
</comment>
<gene>
    <name evidence="12" type="primary">LOC104758150</name>
</gene>
<evidence type="ECO:0000313" key="11">
    <source>
        <dbReference type="Proteomes" id="UP000694864"/>
    </source>
</evidence>
<evidence type="ECO:0000256" key="1">
    <source>
        <dbReference type="ARBA" id="ARBA00001936"/>
    </source>
</evidence>
<feature type="domain" description="PPM-type phosphatase" evidence="10">
    <location>
        <begin position="1"/>
        <end position="302"/>
    </location>
</feature>
<evidence type="ECO:0000256" key="3">
    <source>
        <dbReference type="ARBA" id="ARBA00013081"/>
    </source>
</evidence>
<protein>
    <recommendedName>
        <fullName evidence="3">protein-serine/threonine phosphatase</fullName>
        <ecNumber evidence="3">3.1.3.16</ecNumber>
    </recommendedName>
</protein>
<comment type="similarity">
    <text evidence="9">Belongs to the PP2C family.</text>
</comment>
<dbReference type="Pfam" id="PF00481">
    <property type="entry name" value="PP2C"/>
    <property type="match status" value="1"/>
</dbReference>
<evidence type="ECO:0000256" key="7">
    <source>
        <dbReference type="ARBA" id="ARBA00022912"/>
    </source>
</evidence>
<keyword evidence="4" id="KW-0479">Metal-binding</keyword>
<dbReference type="RefSeq" id="XP_010479273.1">
    <property type="nucleotide sequence ID" value="XM_010480971.2"/>
</dbReference>
<keyword evidence="5 9" id="KW-0378">Hydrolase</keyword>
<evidence type="ECO:0000256" key="2">
    <source>
        <dbReference type="ARBA" id="ARBA00001946"/>
    </source>
</evidence>
<organism evidence="11 12">
    <name type="scientific">Camelina sativa</name>
    <name type="common">False flax</name>
    <name type="synonym">Myagrum sativum</name>
    <dbReference type="NCBI Taxonomy" id="90675"/>
    <lineage>
        <taxon>Eukaryota</taxon>
        <taxon>Viridiplantae</taxon>
        <taxon>Streptophyta</taxon>
        <taxon>Embryophyta</taxon>
        <taxon>Tracheophyta</taxon>
        <taxon>Spermatophyta</taxon>
        <taxon>Magnoliopsida</taxon>
        <taxon>eudicotyledons</taxon>
        <taxon>Gunneridae</taxon>
        <taxon>Pentapetalae</taxon>
        <taxon>rosids</taxon>
        <taxon>malvids</taxon>
        <taxon>Brassicales</taxon>
        <taxon>Brassicaceae</taxon>
        <taxon>Camelineae</taxon>
        <taxon>Camelina</taxon>
    </lineage>
</organism>
<keyword evidence="11" id="KW-1185">Reference proteome</keyword>
<evidence type="ECO:0000313" key="12">
    <source>
        <dbReference type="RefSeq" id="XP_010479273.1"/>
    </source>
</evidence>
<dbReference type="SUPFAM" id="SSF81606">
    <property type="entry name" value="PP2C-like"/>
    <property type="match status" value="1"/>
</dbReference>
<reference evidence="12" key="2">
    <citation type="submission" date="2025-08" db="UniProtKB">
        <authorList>
            <consortium name="RefSeq"/>
        </authorList>
    </citation>
    <scope>IDENTIFICATION</scope>
    <source>
        <tissue evidence="12">Leaf</tissue>
    </source>
</reference>
<dbReference type="Proteomes" id="UP000694864">
    <property type="component" value="Chromosome 17"/>
</dbReference>
<dbReference type="PROSITE" id="PS01032">
    <property type="entry name" value="PPM_1"/>
    <property type="match status" value="1"/>
</dbReference>
<evidence type="ECO:0000256" key="9">
    <source>
        <dbReference type="RuleBase" id="RU003465"/>
    </source>
</evidence>